<feature type="transmembrane region" description="Helical" evidence="1">
    <location>
        <begin position="254"/>
        <end position="273"/>
    </location>
</feature>
<feature type="transmembrane region" description="Helical" evidence="1">
    <location>
        <begin position="226"/>
        <end position="242"/>
    </location>
</feature>
<feature type="transmembrane region" description="Helical" evidence="1">
    <location>
        <begin position="293"/>
        <end position="310"/>
    </location>
</feature>
<name>A0A9K3Q1R9_9STRA</name>
<reference evidence="2" key="1">
    <citation type="journal article" date="2021" name="Sci. Rep.">
        <title>Diploid genomic architecture of Nitzschia inconspicua, an elite biomass production diatom.</title>
        <authorList>
            <person name="Oliver A."/>
            <person name="Podell S."/>
            <person name="Pinowska A."/>
            <person name="Traller J.C."/>
            <person name="Smith S.R."/>
            <person name="McClure R."/>
            <person name="Beliaev A."/>
            <person name="Bohutskyi P."/>
            <person name="Hill E.A."/>
            <person name="Rabines A."/>
            <person name="Zheng H."/>
            <person name="Allen L.Z."/>
            <person name="Kuo A."/>
            <person name="Grigoriev I.V."/>
            <person name="Allen A.E."/>
            <person name="Hazlebeck D."/>
            <person name="Allen E.E."/>
        </authorList>
    </citation>
    <scope>NUCLEOTIDE SEQUENCE</scope>
    <source>
        <strain evidence="2">Hildebrandi</strain>
    </source>
</reference>
<accession>A0A9K3Q1R9</accession>
<keyword evidence="3" id="KW-1185">Reference proteome</keyword>
<evidence type="ECO:0000256" key="1">
    <source>
        <dbReference type="SAM" id="Phobius"/>
    </source>
</evidence>
<reference evidence="2" key="2">
    <citation type="submission" date="2021-04" db="EMBL/GenBank/DDBJ databases">
        <authorList>
            <person name="Podell S."/>
        </authorList>
    </citation>
    <scope>NUCLEOTIDE SEQUENCE</scope>
    <source>
        <strain evidence="2">Hildebrandi</strain>
    </source>
</reference>
<keyword evidence="1" id="KW-0812">Transmembrane</keyword>
<sequence>MSRLMVQAFFPVNLAAAESYWLGDFLLNEVLFPPYIADLCPEVLVVVGVNGVAIRQPALAASATFGALVGLKGGYDLWKITKNCNEKTVEAPSKTKSRLQIRVTPSSHSWHLAFVAFGLMNVSALPLHCLLPAPKTSYPNENPIWWSIDTYMTGASSICLWMAALEESLPFLLVLLSKQHLEENIQFSCRRLGQVFHVIGIGCLILFWAAPTTWQELAPFGLEDWYLFPPLLAETSVLVFLYEQKRVSQKCGGYLGHILFGMGSLIALGSVMMDRPLCHRLGTMFLDTFTASNGMFLACDLCFLGLYSVLSNTAKQCNAETAAKKIR</sequence>
<keyword evidence="1" id="KW-1133">Transmembrane helix</keyword>
<proteinExistence type="predicted"/>
<evidence type="ECO:0000313" key="2">
    <source>
        <dbReference type="EMBL" id="KAG7368262.1"/>
    </source>
</evidence>
<feature type="transmembrane region" description="Helical" evidence="1">
    <location>
        <begin position="195"/>
        <end position="214"/>
    </location>
</feature>
<comment type="caution">
    <text evidence="2">The sequence shown here is derived from an EMBL/GenBank/DDBJ whole genome shotgun (WGS) entry which is preliminary data.</text>
</comment>
<gene>
    <name evidence="2" type="ORF">IV203_031005</name>
</gene>
<dbReference type="EMBL" id="JAGRRH010000006">
    <property type="protein sequence ID" value="KAG7368262.1"/>
    <property type="molecule type" value="Genomic_DNA"/>
</dbReference>
<dbReference type="AlphaFoldDB" id="A0A9K3Q1R9"/>
<organism evidence="2 3">
    <name type="scientific">Nitzschia inconspicua</name>
    <dbReference type="NCBI Taxonomy" id="303405"/>
    <lineage>
        <taxon>Eukaryota</taxon>
        <taxon>Sar</taxon>
        <taxon>Stramenopiles</taxon>
        <taxon>Ochrophyta</taxon>
        <taxon>Bacillariophyta</taxon>
        <taxon>Bacillariophyceae</taxon>
        <taxon>Bacillariophycidae</taxon>
        <taxon>Bacillariales</taxon>
        <taxon>Bacillariaceae</taxon>
        <taxon>Nitzschia</taxon>
    </lineage>
</organism>
<feature type="transmembrane region" description="Helical" evidence="1">
    <location>
        <begin position="153"/>
        <end position="175"/>
    </location>
</feature>
<feature type="transmembrane region" description="Helical" evidence="1">
    <location>
        <begin position="112"/>
        <end position="133"/>
    </location>
</feature>
<dbReference type="Proteomes" id="UP000693970">
    <property type="component" value="Unassembled WGS sequence"/>
</dbReference>
<evidence type="ECO:0000313" key="3">
    <source>
        <dbReference type="Proteomes" id="UP000693970"/>
    </source>
</evidence>
<keyword evidence="1" id="KW-0472">Membrane</keyword>
<protein>
    <submittedName>
        <fullName evidence="2">Uncharacterized protein</fullName>
    </submittedName>
</protein>